<dbReference type="PANTHER" id="PTHR42932">
    <property type="entry name" value="GENERAL STRESS PROTEIN 20U"/>
    <property type="match status" value="1"/>
</dbReference>
<comment type="caution">
    <text evidence="4">The sequence shown here is derived from an EMBL/GenBank/DDBJ whole genome shotgun (WGS) entry which is preliminary data.</text>
</comment>
<keyword evidence="5" id="KW-1185">Reference proteome</keyword>
<evidence type="ECO:0000313" key="4">
    <source>
        <dbReference type="EMBL" id="GHO42569.1"/>
    </source>
</evidence>
<dbReference type="PROSITE" id="PS00818">
    <property type="entry name" value="DPS_1"/>
    <property type="match status" value="1"/>
</dbReference>
<protein>
    <submittedName>
        <fullName evidence="4">DNA starvation/stationary phase protection protein</fullName>
    </submittedName>
</protein>
<organism evidence="4 5">
    <name type="scientific">Ktedonospora formicarum</name>
    <dbReference type="NCBI Taxonomy" id="2778364"/>
    <lineage>
        <taxon>Bacteria</taxon>
        <taxon>Bacillati</taxon>
        <taxon>Chloroflexota</taxon>
        <taxon>Ktedonobacteria</taxon>
        <taxon>Ktedonobacterales</taxon>
        <taxon>Ktedonobacteraceae</taxon>
        <taxon>Ktedonospora</taxon>
    </lineage>
</organism>
<dbReference type="AlphaFoldDB" id="A0A8J3HS19"/>
<dbReference type="RefSeq" id="WP_220192097.1">
    <property type="nucleotide sequence ID" value="NZ_BNJF01000001.1"/>
</dbReference>
<evidence type="ECO:0000259" key="3">
    <source>
        <dbReference type="Pfam" id="PF00210"/>
    </source>
</evidence>
<proteinExistence type="inferred from homology"/>
<reference evidence="4" key="1">
    <citation type="submission" date="2020-10" db="EMBL/GenBank/DDBJ databases">
        <title>Taxonomic study of unclassified bacteria belonging to the class Ktedonobacteria.</title>
        <authorList>
            <person name="Yabe S."/>
            <person name="Wang C.M."/>
            <person name="Zheng Y."/>
            <person name="Sakai Y."/>
            <person name="Cavaletti L."/>
            <person name="Monciardini P."/>
            <person name="Donadio S."/>
        </authorList>
    </citation>
    <scope>NUCLEOTIDE SEQUENCE</scope>
    <source>
        <strain evidence="4">SOSP1-1</strain>
    </source>
</reference>
<evidence type="ECO:0000256" key="2">
    <source>
        <dbReference type="RuleBase" id="RU003875"/>
    </source>
</evidence>
<sequence>MTTKAQQTSKQAIQTIEAQPKFKQRPHVIQKFGELHSMPIGLPEEAIKKNVECLNQLVADSVTLYFLYKKHHWQMVGPTFYQLHLLLDKHAEQIEETIDLLAERVQQLGGVSIAMPNDVAEMTRIERPPKDAEGVLTMLSRIVEAHATIIKGLREGIELSERTHDSTTNDVLSSDVLPMHELQLWFVSEHLVDIPITDAKA</sequence>
<dbReference type="GO" id="GO:0008199">
    <property type="term" value="F:ferric iron binding"/>
    <property type="evidence" value="ECO:0007669"/>
    <property type="project" value="InterPro"/>
</dbReference>
<dbReference type="InterPro" id="IPR008331">
    <property type="entry name" value="Ferritin_DPS_dom"/>
</dbReference>
<evidence type="ECO:0000256" key="1">
    <source>
        <dbReference type="ARBA" id="ARBA00009497"/>
    </source>
</evidence>
<dbReference type="Gene3D" id="1.20.1260.10">
    <property type="match status" value="1"/>
</dbReference>
<comment type="similarity">
    <text evidence="1 2">Belongs to the Dps family.</text>
</comment>
<gene>
    <name evidence="4" type="ORF">KSX_07320</name>
</gene>
<dbReference type="SUPFAM" id="SSF47240">
    <property type="entry name" value="Ferritin-like"/>
    <property type="match status" value="1"/>
</dbReference>
<dbReference type="CDD" id="cd01043">
    <property type="entry name" value="DPS"/>
    <property type="match status" value="1"/>
</dbReference>
<dbReference type="PANTHER" id="PTHR42932:SF1">
    <property type="entry name" value="GENERAL STRESS PROTEIN 20U"/>
    <property type="match status" value="1"/>
</dbReference>
<dbReference type="Pfam" id="PF00210">
    <property type="entry name" value="Ferritin"/>
    <property type="match status" value="1"/>
</dbReference>
<dbReference type="InterPro" id="IPR012347">
    <property type="entry name" value="Ferritin-like"/>
</dbReference>
<dbReference type="Proteomes" id="UP000612362">
    <property type="component" value="Unassembled WGS sequence"/>
</dbReference>
<dbReference type="GO" id="GO:0016722">
    <property type="term" value="F:oxidoreductase activity, acting on metal ions"/>
    <property type="evidence" value="ECO:0007669"/>
    <property type="project" value="InterPro"/>
</dbReference>
<accession>A0A8J3HS19</accession>
<dbReference type="PRINTS" id="PR01346">
    <property type="entry name" value="HELNAPAPROT"/>
</dbReference>
<name>A0A8J3HS19_9CHLR</name>
<dbReference type="InterPro" id="IPR002177">
    <property type="entry name" value="DPS_DNA-bd"/>
</dbReference>
<dbReference type="InterPro" id="IPR023188">
    <property type="entry name" value="DPS_DNA-bd_CS"/>
</dbReference>
<dbReference type="InterPro" id="IPR009078">
    <property type="entry name" value="Ferritin-like_SF"/>
</dbReference>
<evidence type="ECO:0000313" key="5">
    <source>
        <dbReference type="Proteomes" id="UP000612362"/>
    </source>
</evidence>
<feature type="domain" description="Ferritin/DPS" evidence="3">
    <location>
        <begin position="53"/>
        <end position="194"/>
    </location>
</feature>
<dbReference type="EMBL" id="BNJF01000001">
    <property type="protein sequence ID" value="GHO42569.1"/>
    <property type="molecule type" value="Genomic_DNA"/>
</dbReference>